<comment type="caution">
    <text evidence="1">The sequence shown here is derived from an EMBL/GenBank/DDBJ whole genome shotgun (WGS) entry which is preliminary data.</text>
</comment>
<dbReference type="AlphaFoldDB" id="A0A367G3G4"/>
<dbReference type="EMBL" id="PXUP01000015">
    <property type="protein sequence ID" value="RCH44544.1"/>
    <property type="molecule type" value="Genomic_DNA"/>
</dbReference>
<reference evidence="1 2" key="1">
    <citation type="submission" date="2018-03" db="EMBL/GenBank/DDBJ databases">
        <title>Complete genome sequencing of Faecalibacterium prausnitzii strains isolated from the human gut.</title>
        <authorList>
            <person name="Fitzgerald B.C."/>
            <person name="Shkoporov A.N."/>
            <person name="Ross P.R."/>
            <person name="Hill C."/>
        </authorList>
    </citation>
    <scope>NUCLEOTIDE SEQUENCE [LARGE SCALE GENOMIC DNA]</scope>
    <source>
        <strain evidence="1 2">ATCC 27768</strain>
    </source>
</reference>
<name>A0A367G3G4_9FIRM</name>
<protein>
    <submittedName>
        <fullName evidence="1">HNH endonuclease</fullName>
    </submittedName>
</protein>
<gene>
    <name evidence="1" type="ORF">C7J97_10855</name>
</gene>
<proteinExistence type="predicted"/>
<dbReference type="GO" id="GO:0004519">
    <property type="term" value="F:endonuclease activity"/>
    <property type="evidence" value="ECO:0007669"/>
    <property type="project" value="UniProtKB-KW"/>
</dbReference>
<evidence type="ECO:0000313" key="1">
    <source>
        <dbReference type="EMBL" id="RCH44544.1"/>
    </source>
</evidence>
<dbReference type="Pfam" id="PF12639">
    <property type="entry name" value="Colicin-DNase"/>
    <property type="match status" value="1"/>
</dbReference>
<organism evidence="1 2">
    <name type="scientific">Faecalibacterium prausnitzii</name>
    <dbReference type="NCBI Taxonomy" id="853"/>
    <lineage>
        <taxon>Bacteria</taxon>
        <taxon>Bacillati</taxon>
        <taxon>Bacillota</taxon>
        <taxon>Clostridia</taxon>
        <taxon>Eubacteriales</taxon>
        <taxon>Oscillospiraceae</taxon>
        <taxon>Faecalibacterium</taxon>
    </lineage>
</organism>
<sequence>MSGFHEVGRNLEIKQKIESAVVKTIESVPEKVLKPEHIETRNQKWEGQTYPGTDVSYRKSVFVQDGRLKEGVFPKFSPVFETTLPKDMRQMSDVAQFKYCTDSLADYALRHPEFAEKFNKTQLEQIFGKNPTIDGYTWHHTEHPGKMQLVDRTIHDSCRHTGGRNIWGGGTECR</sequence>
<keyword evidence="1" id="KW-0540">Nuclease</keyword>
<dbReference type="Proteomes" id="UP000252378">
    <property type="component" value="Unassembled WGS sequence"/>
</dbReference>
<keyword evidence="1" id="KW-0255">Endonuclease</keyword>
<dbReference type="RefSeq" id="WP_113992594.1">
    <property type="nucleotide sequence ID" value="NZ_JAWHPP010000013.1"/>
</dbReference>
<accession>A0A367G3G4</accession>
<evidence type="ECO:0000313" key="2">
    <source>
        <dbReference type="Proteomes" id="UP000252378"/>
    </source>
</evidence>
<keyword evidence="1" id="KW-0378">Hydrolase</keyword>